<sequence>MSSTFKWLVFKAASAVARNTSSLFYQLIYREIYREILLLTDDYSKTMEIAYFIGYKAAKESALRQIPVFRLFPSDATKLLDYFPLIWQINFGVSLTEYTREWDYSDPNKPVHYYIIKDNPLNYGMGPESPRDPDRDNLIWSELTDGTNNYGAIMVGLLTSVISFILKIKNSDKRIIITNPESIIQGGNAYTLKFAIIPKEEFPFPEEEDHTSDGLFDNIDLGIEMGEKEKKTDFWKKITDYINIEQLDDIFSSDTGLLRTILSKGIEKATHMPALDFMDHFTNDEEKVIQIIGYIGVHLVNEYGQFLDKLMEKENTSKVIGHMFLFIKENIEKFVPVSTIGEIKNYFAEVFEEMAPAVFVENLRNIPSEDVVQLILQGMQKALIDIGVDFSALKESIKDEFKKSEEEKIDKALVESASEKERKEQKNQLMEEFLKEFMIVSTALITLPSQIAIVVLYNTISGSSEIFSNLFNSLKDSIQKIVDLFEELKE</sequence>
<keyword evidence="2" id="KW-1185">Reference proteome</keyword>
<dbReference type="EMBL" id="CP042905">
    <property type="protein sequence ID" value="QEE16255.1"/>
    <property type="molecule type" value="Genomic_DNA"/>
</dbReference>
<dbReference type="Proteomes" id="UP000321408">
    <property type="component" value="Chromosome"/>
</dbReference>
<organism evidence="1 2">
    <name type="scientific">Promethearchaeum syntrophicum</name>
    <dbReference type="NCBI Taxonomy" id="2594042"/>
    <lineage>
        <taxon>Archaea</taxon>
        <taxon>Promethearchaeati</taxon>
        <taxon>Promethearchaeota</taxon>
        <taxon>Promethearchaeia</taxon>
        <taxon>Promethearchaeales</taxon>
        <taxon>Promethearchaeaceae</taxon>
        <taxon>Promethearchaeum</taxon>
    </lineage>
</organism>
<protein>
    <submittedName>
        <fullName evidence="1">Uncharacterized protein</fullName>
    </submittedName>
</protein>
<dbReference type="RefSeq" id="WP_147663133.1">
    <property type="nucleotide sequence ID" value="NZ_CP042905.2"/>
</dbReference>
<gene>
    <name evidence="1" type="ORF">DSAG12_02085</name>
</gene>
<dbReference type="AlphaFoldDB" id="A0A5B9DB88"/>
<reference evidence="1 2" key="2">
    <citation type="journal article" date="2024" name="Int. J. Syst. Evol. Microbiol.">
        <title>Promethearchaeum syntrophicum gen. nov., sp. nov., an anaerobic, obligately syntrophic archaeon, the first isolate of the lineage 'Asgard' archaea, and proposal of the new archaeal phylum Promethearchaeota phyl. nov. and kingdom Promethearchaeati regn. nov.</title>
        <authorList>
            <person name="Imachi H."/>
            <person name="Nobu M.K."/>
            <person name="Kato S."/>
            <person name="Takaki Y."/>
            <person name="Miyazaki M."/>
            <person name="Miyata M."/>
            <person name="Ogawara M."/>
            <person name="Saito Y."/>
            <person name="Sakai S."/>
            <person name="Tahara Y.O."/>
            <person name="Takano Y."/>
            <person name="Tasumi E."/>
            <person name="Uematsu K."/>
            <person name="Yoshimura T."/>
            <person name="Itoh T."/>
            <person name="Ohkuma M."/>
            <person name="Takai K."/>
        </authorList>
    </citation>
    <scope>NUCLEOTIDE SEQUENCE [LARGE SCALE GENOMIC DNA]</scope>
    <source>
        <strain evidence="1 2">MK-D1</strain>
    </source>
</reference>
<evidence type="ECO:0000313" key="1">
    <source>
        <dbReference type="EMBL" id="QEE16255.1"/>
    </source>
</evidence>
<proteinExistence type="predicted"/>
<dbReference type="KEGG" id="psyt:DSAG12_02085"/>
<reference evidence="1 2" key="1">
    <citation type="journal article" date="2020" name="Nature">
        <title>Isolation of an archaeon at the prokaryote-eukaryote interface.</title>
        <authorList>
            <person name="Imachi H."/>
            <person name="Nobu M.K."/>
            <person name="Nakahara N."/>
            <person name="Morono Y."/>
            <person name="Ogawara M."/>
            <person name="Takaki Y."/>
            <person name="Takano Y."/>
            <person name="Uematsu K."/>
            <person name="Ikuta T."/>
            <person name="Ito M."/>
            <person name="Matsui Y."/>
            <person name="Miyazaki M."/>
            <person name="Murata K."/>
            <person name="Saito Y."/>
            <person name="Sakai S."/>
            <person name="Song C."/>
            <person name="Tasumi E."/>
            <person name="Yamanaka Y."/>
            <person name="Yamaguchi T."/>
            <person name="Kamagata Y."/>
            <person name="Tamaki H."/>
            <person name="Takai K."/>
        </authorList>
    </citation>
    <scope>NUCLEOTIDE SEQUENCE [LARGE SCALE GENOMIC DNA]</scope>
    <source>
        <strain evidence="1 2">MK-D1</strain>
    </source>
</reference>
<dbReference type="GeneID" id="41330074"/>
<evidence type="ECO:0000313" key="2">
    <source>
        <dbReference type="Proteomes" id="UP000321408"/>
    </source>
</evidence>
<name>A0A5B9DB88_9ARCH</name>
<accession>A0A5B9DB88</accession>